<dbReference type="EMBL" id="JYNY01000203">
    <property type="protein sequence ID" value="KJJ85227.1"/>
    <property type="molecule type" value="Genomic_DNA"/>
</dbReference>
<dbReference type="PANTHER" id="PTHR21235:SF2">
    <property type="entry name" value="IMIDAZOLE GLYCEROL PHOSPHATE SYNTHASE HISHF"/>
    <property type="match status" value="1"/>
</dbReference>
<dbReference type="InterPro" id="IPR006062">
    <property type="entry name" value="His_biosynth"/>
</dbReference>
<evidence type="ECO:0000256" key="2">
    <source>
        <dbReference type="ARBA" id="ARBA00022605"/>
    </source>
</evidence>
<evidence type="ECO:0000256" key="3">
    <source>
        <dbReference type="ARBA" id="ARBA00023102"/>
    </source>
</evidence>
<dbReference type="PANTHER" id="PTHR21235">
    <property type="entry name" value="IMIDAZOLE GLYCEROL PHOSPHATE SYNTHASE SUBUNIT HISF/H IGP SYNTHASE SUBUNIT HISF/H"/>
    <property type="match status" value="1"/>
</dbReference>
<dbReference type="GO" id="GO:0000107">
    <property type="term" value="F:imidazoleglycerol-phosphate synthase activity"/>
    <property type="evidence" value="ECO:0007669"/>
    <property type="project" value="TreeGrafter"/>
</dbReference>
<reference evidence="6 7" key="1">
    <citation type="submission" date="2015-02" db="EMBL/GenBank/DDBJ databases">
        <title>Single-cell genomics of uncultivated deep-branching MTB reveals a conserved set of magnetosome genes.</title>
        <authorList>
            <person name="Kolinko S."/>
            <person name="Richter M."/>
            <person name="Glockner F.O."/>
            <person name="Brachmann A."/>
            <person name="Schuler D."/>
        </authorList>
    </citation>
    <scope>NUCLEOTIDE SEQUENCE [LARGE SCALE GENOMIC DNA]</scope>
    <source>
        <strain evidence="6">SKK-01</strain>
    </source>
</reference>
<sequence length="270" mass="30513">MLKKRLIFTLLYDSGNYMLSRNFRLQEAGNLEWLRENYSFDAIAFSIDELVVLNVSRKNADMDEFCAHLIELSKKYFLPVSAGGWIRSVEDGYKILNANADKLVLNTAIIENPNLVSSLSKIFGRQCVVISIDAKKIENDYYIFIKQGSYNTGLKVQEIIRRAEDLGSGEIYLTSIEKDGTGFGYDLNLLELAGNQTKLPIIASGGVGKYSHFIEGLKYNHIQAVSTANIYNFVVDGLINARRTIEKNGINLASWEYSVDKFYHSCKEMP</sequence>
<dbReference type="AlphaFoldDB" id="A0A0F0CPP7"/>
<dbReference type="Gene3D" id="3.20.20.70">
    <property type="entry name" value="Aldolase class I"/>
    <property type="match status" value="1"/>
</dbReference>
<comment type="caution">
    <text evidence="6">The sequence shown here is derived from an EMBL/GenBank/DDBJ whole genome shotgun (WGS) entry which is preliminary data.</text>
</comment>
<accession>A0A0F0CPP7</accession>
<dbReference type="InterPro" id="IPR011060">
    <property type="entry name" value="RibuloseP-bd_barrel"/>
</dbReference>
<dbReference type="InterPro" id="IPR050064">
    <property type="entry name" value="IGPS_HisA/HisF"/>
</dbReference>
<dbReference type="SUPFAM" id="SSF51366">
    <property type="entry name" value="Ribulose-phoshate binding barrel"/>
    <property type="match status" value="1"/>
</dbReference>
<dbReference type="GO" id="GO:0000105">
    <property type="term" value="P:L-histidine biosynthetic process"/>
    <property type="evidence" value="ECO:0007669"/>
    <property type="project" value="UniProtKB-KW"/>
</dbReference>
<dbReference type="Pfam" id="PF00977">
    <property type="entry name" value="His_biosynth"/>
    <property type="match status" value="1"/>
</dbReference>
<keyword evidence="7" id="KW-1185">Reference proteome</keyword>
<protein>
    <submittedName>
        <fullName evidence="6">Imidazole glycerol phosphate synthase subunit hisF</fullName>
    </submittedName>
</protein>
<dbReference type="InterPro" id="IPR013785">
    <property type="entry name" value="Aldolase_TIM"/>
</dbReference>
<organism evidence="6 7">
    <name type="scientific">Candidatus Omnitrophus magneticus</name>
    <dbReference type="NCBI Taxonomy" id="1609969"/>
    <lineage>
        <taxon>Bacteria</taxon>
        <taxon>Pseudomonadati</taxon>
        <taxon>Candidatus Omnitrophota</taxon>
        <taxon>Candidatus Omnitrophus</taxon>
    </lineage>
</organism>
<comment type="similarity">
    <text evidence="1 5">Belongs to the HisA/HisF family.</text>
</comment>
<keyword evidence="3 5" id="KW-0368">Histidine biosynthesis</keyword>
<evidence type="ECO:0000256" key="1">
    <source>
        <dbReference type="ARBA" id="ARBA00009667"/>
    </source>
</evidence>
<evidence type="ECO:0000313" key="7">
    <source>
        <dbReference type="Proteomes" id="UP000033428"/>
    </source>
</evidence>
<proteinExistence type="inferred from homology"/>
<comment type="pathway">
    <text evidence="4">Amino-acid biosynthesis.</text>
</comment>
<gene>
    <name evidence="6" type="ORF">OMAG_000939</name>
</gene>
<evidence type="ECO:0000256" key="4">
    <source>
        <dbReference type="ARBA" id="ARBA00029440"/>
    </source>
</evidence>
<keyword evidence="2 5" id="KW-0028">Amino-acid biosynthesis</keyword>
<evidence type="ECO:0000256" key="5">
    <source>
        <dbReference type="RuleBase" id="RU003657"/>
    </source>
</evidence>
<dbReference type="Proteomes" id="UP000033428">
    <property type="component" value="Unassembled WGS sequence"/>
</dbReference>
<evidence type="ECO:0000313" key="6">
    <source>
        <dbReference type="EMBL" id="KJJ85227.1"/>
    </source>
</evidence>
<name>A0A0F0CPP7_9BACT</name>